<evidence type="ECO:0000256" key="1">
    <source>
        <dbReference type="ARBA" id="ARBA00023118"/>
    </source>
</evidence>
<evidence type="ECO:0000313" key="3">
    <source>
        <dbReference type="EMBL" id="MFC3934134.1"/>
    </source>
</evidence>
<keyword evidence="1" id="KW-0051">Antiviral defense</keyword>
<dbReference type="RefSeq" id="WP_252635834.1">
    <property type="nucleotide sequence ID" value="NZ_JAMXAX010000111.1"/>
</dbReference>
<dbReference type="Pfam" id="PF18144">
    <property type="entry name" value="SMODS"/>
    <property type="match status" value="1"/>
</dbReference>
<organism evidence="3 4">
    <name type="scientific">Acidovorax facilis</name>
    <dbReference type="NCBI Taxonomy" id="12917"/>
    <lineage>
        <taxon>Bacteria</taxon>
        <taxon>Pseudomonadati</taxon>
        <taxon>Pseudomonadota</taxon>
        <taxon>Betaproteobacteria</taxon>
        <taxon>Burkholderiales</taxon>
        <taxon>Comamonadaceae</taxon>
        <taxon>Acidovorax</taxon>
    </lineage>
</organism>
<dbReference type="Proteomes" id="UP001595693">
    <property type="component" value="Unassembled WGS sequence"/>
</dbReference>
<evidence type="ECO:0000256" key="2">
    <source>
        <dbReference type="SAM" id="MobiDB-lite"/>
    </source>
</evidence>
<keyword evidence="4" id="KW-1185">Reference proteome</keyword>
<dbReference type="EMBL" id="JBHSAJ010000012">
    <property type="protein sequence ID" value="MFC3934134.1"/>
    <property type="molecule type" value="Genomic_DNA"/>
</dbReference>
<proteinExistence type="predicted"/>
<reference evidence="4" key="1">
    <citation type="journal article" date="2019" name="Int. J. Syst. Evol. Microbiol.">
        <title>The Global Catalogue of Microorganisms (GCM) 10K type strain sequencing project: providing services to taxonomists for standard genome sequencing and annotation.</title>
        <authorList>
            <consortium name="The Broad Institute Genomics Platform"/>
            <consortium name="The Broad Institute Genome Sequencing Center for Infectious Disease"/>
            <person name="Wu L."/>
            <person name="Ma J."/>
        </authorList>
    </citation>
    <scope>NUCLEOTIDE SEQUENCE [LARGE SCALE GENOMIC DNA]</scope>
    <source>
        <strain evidence="4">CCUG 2113</strain>
    </source>
</reference>
<accession>A0ABV8D7M5</accession>
<sequence>MTTNPISLSKSVIAILDARKDALQWEKFIIGMLSKLELPEEKRAKAIQKYEDLQKHIAKKLHVDETSVHVIVQGSMKTQTTIAMYGNTKFDLDIVVKLSSPKYANLGESEQFFQDFGESLKGVGGAGEPSAKSRCWRLQYPHESFYFDVTPAIPTSHQFTGTELRVRDPETIWNPSNPEEFADWFCGIANKRFHFQEGVAVAKSMVLEDFKADPVPTEPIRIDDILRRTVQLLKLHRDNYYRGKPDERRAAMPISVILVTLAATAYDEMVTKEKQAFTSAIEVALEVADRLPKYIQYVTGIYSVMNPALPTSHGENFAERWNKDGGARKIEFYGWHTQLKKDLEALFSDEHTRRGEKNIQNVFGDHGVKAWRAGLHATGALGGLLGTLPAEPRSNPTRPIPAGSKDQLA</sequence>
<dbReference type="InterPro" id="IPR006116">
    <property type="entry name" value="NT_2-5OAS_ClassI-CCAase"/>
</dbReference>
<name>A0ABV8D7M5_9BURK</name>
<protein>
    <submittedName>
        <fullName evidence="3">Nucleotidyltransferase</fullName>
    </submittedName>
</protein>
<gene>
    <name evidence="3" type="ORF">ACFOW3_05800</name>
</gene>
<evidence type="ECO:0000313" key="4">
    <source>
        <dbReference type="Proteomes" id="UP001595693"/>
    </source>
</evidence>
<comment type="caution">
    <text evidence="3">The sequence shown here is derived from an EMBL/GenBank/DDBJ whole genome shotgun (WGS) entry which is preliminary data.</text>
</comment>
<feature type="region of interest" description="Disordered" evidence="2">
    <location>
        <begin position="386"/>
        <end position="409"/>
    </location>
</feature>
<dbReference type="CDD" id="cd05400">
    <property type="entry name" value="NT_2-5OAS_ClassI-CCAase"/>
    <property type="match status" value="1"/>
</dbReference>